<sequence length="149" mass="16932">MRNLSVGEGGVAARVITPSSKTIGMDCRESADQFTAEYAATYRSMAPTALCMAHDRFEIQHAVVYLVRGKTAPTWHQWFLLQRLASYLEQRPQLEVFFEFQRASGFDIAFQDHPMPCRPCRSRSHATRTHVSVHALLPEKSGFRCREGN</sequence>
<gene>
    <name evidence="1" type="ORF">PCOR1329_LOCUS7373</name>
</gene>
<proteinExistence type="predicted"/>
<dbReference type="EMBL" id="CAUYUJ010002001">
    <property type="protein sequence ID" value="CAK0798703.1"/>
    <property type="molecule type" value="Genomic_DNA"/>
</dbReference>
<keyword evidence="2" id="KW-1185">Reference proteome</keyword>
<comment type="caution">
    <text evidence="1">The sequence shown here is derived from an EMBL/GenBank/DDBJ whole genome shotgun (WGS) entry which is preliminary data.</text>
</comment>
<evidence type="ECO:0000313" key="1">
    <source>
        <dbReference type="EMBL" id="CAK0798703.1"/>
    </source>
</evidence>
<accession>A0ABN9Q2E5</accession>
<dbReference type="Proteomes" id="UP001189429">
    <property type="component" value="Unassembled WGS sequence"/>
</dbReference>
<evidence type="ECO:0000313" key="2">
    <source>
        <dbReference type="Proteomes" id="UP001189429"/>
    </source>
</evidence>
<organism evidence="1 2">
    <name type="scientific">Prorocentrum cordatum</name>
    <dbReference type="NCBI Taxonomy" id="2364126"/>
    <lineage>
        <taxon>Eukaryota</taxon>
        <taxon>Sar</taxon>
        <taxon>Alveolata</taxon>
        <taxon>Dinophyceae</taxon>
        <taxon>Prorocentrales</taxon>
        <taxon>Prorocentraceae</taxon>
        <taxon>Prorocentrum</taxon>
    </lineage>
</organism>
<name>A0ABN9Q2E5_9DINO</name>
<reference evidence="1" key="1">
    <citation type="submission" date="2023-10" db="EMBL/GenBank/DDBJ databases">
        <authorList>
            <person name="Chen Y."/>
            <person name="Shah S."/>
            <person name="Dougan E. K."/>
            <person name="Thang M."/>
            <person name="Chan C."/>
        </authorList>
    </citation>
    <scope>NUCLEOTIDE SEQUENCE [LARGE SCALE GENOMIC DNA]</scope>
</reference>
<protein>
    <submittedName>
        <fullName evidence="1">Uncharacterized protein</fullName>
    </submittedName>
</protein>